<dbReference type="GO" id="GO:0050661">
    <property type="term" value="F:NADP binding"/>
    <property type="evidence" value="ECO:0007669"/>
    <property type="project" value="UniProtKB-UniRule"/>
</dbReference>
<evidence type="ECO:0000256" key="2">
    <source>
        <dbReference type="ARBA" id="ARBA00022490"/>
    </source>
</evidence>
<dbReference type="HAMAP" id="MF_00102">
    <property type="entry name" value="DapB"/>
    <property type="match status" value="1"/>
</dbReference>
<dbReference type="UniPathway" id="UPA00034">
    <property type="reaction ID" value="UER00018"/>
</dbReference>
<dbReference type="GO" id="GO:0016726">
    <property type="term" value="F:oxidoreductase activity, acting on CH or CH2 groups, NAD or NADP as acceptor"/>
    <property type="evidence" value="ECO:0007669"/>
    <property type="project" value="UniProtKB-UniRule"/>
</dbReference>
<feature type="binding site" evidence="13">
    <location>
        <begin position="126"/>
        <end position="129"/>
    </location>
    <ligand>
        <name>NAD(+)</name>
        <dbReference type="ChEBI" id="CHEBI:57540"/>
    </ligand>
</feature>
<keyword evidence="4 13" id="KW-0521">NADP</keyword>
<evidence type="ECO:0000256" key="8">
    <source>
        <dbReference type="ARBA" id="ARBA00023154"/>
    </source>
</evidence>
<dbReference type="FunFam" id="3.30.360.10:FF:000009">
    <property type="entry name" value="4-hydroxy-tetrahydrodipicolinate reductase"/>
    <property type="match status" value="1"/>
</dbReference>
<name>A0A1Q2D8L8_9ENTE</name>
<dbReference type="Pfam" id="PF01113">
    <property type="entry name" value="DapB_N"/>
    <property type="match status" value="1"/>
</dbReference>
<dbReference type="GO" id="GO:0051287">
    <property type="term" value="F:NAD binding"/>
    <property type="evidence" value="ECO:0007669"/>
    <property type="project" value="UniProtKB-UniRule"/>
</dbReference>
<evidence type="ECO:0000256" key="10">
    <source>
        <dbReference type="ARBA" id="ARBA00038983"/>
    </source>
</evidence>
<evidence type="ECO:0000256" key="9">
    <source>
        <dbReference type="ARBA" id="ARBA00037922"/>
    </source>
</evidence>
<dbReference type="GO" id="GO:0008839">
    <property type="term" value="F:4-hydroxy-tetrahydrodipicolinate reductase"/>
    <property type="evidence" value="ECO:0007669"/>
    <property type="project" value="UniProtKB-UniRule"/>
</dbReference>
<feature type="binding site" evidence="13">
    <location>
        <position position="40"/>
    </location>
    <ligand>
        <name>NADP(+)</name>
        <dbReference type="ChEBI" id="CHEBI:58349"/>
    </ligand>
</feature>
<evidence type="ECO:0000256" key="13">
    <source>
        <dbReference type="HAMAP-Rule" id="MF_00102"/>
    </source>
</evidence>
<dbReference type="Pfam" id="PF05173">
    <property type="entry name" value="DapB_C"/>
    <property type="match status" value="1"/>
</dbReference>
<dbReference type="NCBIfam" id="TIGR00036">
    <property type="entry name" value="dapB"/>
    <property type="match status" value="1"/>
</dbReference>
<evidence type="ECO:0000256" key="4">
    <source>
        <dbReference type="ARBA" id="ARBA00022857"/>
    </source>
</evidence>
<dbReference type="InterPro" id="IPR000846">
    <property type="entry name" value="DapB_N"/>
</dbReference>
<keyword evidence="2 13" id="KW-0963">Cytoplasm</keyword>
<keyword evidence="8 13" id="KW-0457">Lysine biosynthesis</keyword>
<comment type="catalytic activity">
    <reaction evidence="11 13">
        <text>(S)-2,3,4,5-tetrahydrodipicolinate + NADP(+) + H2O = (2S,4S)-4-hydroxy-2,3,4,5-tetrahydrodipicolinate + NADPH + H(+)</text>
        <dbReference type="Rhea" id="RHEA:35331"/>
        <dbReference type="ChEBI" id="CHEBI:15377"/>
        <dbReference type="ChEBI" id="CHEBI:15378"/>
        <dbReference type="ChEBI" id="CHEBI:16845"/>
        <dbReference type="ChEBI" id="CHEBI:57783"/>
        <dbReference type="ChEBI" id="CHEBI:58349"/>
        <dbReference type="ChEBI" id="CHEBI:67139"/>
        <dbReference type="EC" id="1.17.1.8"/>
    </reaction>
</comment>
<dbReference type="STRING" id="633807.BW732_11190"/>
<keyword evidence="6 13" id="KW-0560">Oxidoreductase</keyword>
<dbReference type="GO" id="GO:0005829">
    <property type="term" value="C:cytosol"/>
    <property type="evidence" value="ECO:0007669"/>
    <property type="project" value="TreeGrafter"/>
</dbReference>
<feature type="binding site" evidence="13">
    <location>
        <position position="34"/>
    </location>
    <ligand>
        <name>NAD(+)</name>
        <dbReference type="ChEBI" id="CHEBI:57540"/>
    </ligand>
</feature>
<dbReference type="InterPro" id="IPR036291">
    <property type="entry name" value="NAD(P)-bd_dom_sf"/>
</dbReference>
<comment type="pathway">
    <text evidence="9 13">Amino-acid biosynthesis; L-lysine biosynthesis via DAP pathway; (S)-tetrahydrodipicolinate from L-aspartate: step 4/4.</text>
</comment>
<dbReference type="PIRSF" id="PIRSF000161">
    <property type="entry name" value="DHPR"/>
    <property type="match status" value="1"/>
</dbReference>
<comment type="function">
    <text evidence="13">Catalyzes the conversion of 4-hydroxy-tetrahydrodipicolinate (HTPA) to tetrahydrodipicolinate.</text>
</comment>
<dbReference type="EC" id="1.17.1.8" evidence="10 13"/>
<evidence type="ECO:0000256" key="12">
    <source>
        <dbReference type="ARBA" id="ARBA00049396"/>
    </source>
</evidence>
<evidence type="ECO:0000256" key="6">
    <source>
        <dbReference type="ARBA" id="ARBA00023002"/>
    </source>
</evidence>
<evidence type="ECO:0000313" key="15">
    <source>
        <dbReference type="Proteomes" id="UP000188246"/>
    </source>
</evidence>
<dbReference type="InterPro" id="IPR022663">
    <property type="entry name" value="DapB_C"/>
</dbReference>
<dbReference type="GO" id="GO:0019877">
    <property type="term" value="P:diaminopimelate biosynthetic process"/>
    <property type="evidence" value="ECO:0007669"/>
    <property type="project" value="UniProtKB-UniRule"/>
</dbReference>
<keyword evidence="7 13" id="KW-0520">NAD</keyword>
<dbReference type="AlphaFoldDB" id="A0A1Q2D8L8"/>
<keyword evidence="3 13" id="KW-0028">Amino-acid biosynthesis</keyword>
<evidence type="ECO:0000256" key="1">
    <source>
        <dbReference type="ARBA" id="ARBA00006642"/>
    </source>
</evidence>
<feature type="active site" description="Proton donor" evidence="13">
    <location>
        <position position="160"/>
    </location>
</feature>
<comment type="similarity">
    <text evidence="1 13">Belongs to the DapB family.</text>
</comment>
<dbReference type="GO" id="GO:0009089">
    <property type="term" value="P:lysine biosynthetic process via diaminopimelate"/>
    <property type="evidence" value="ECO:0007669"/>
    <property type="project" value="UniProtKB-UniRule"/>
</dbReference>
<dbReference type="CDD" id="cd02274">
    <property type="entry name" value="DHDPR_N"/>
    <property type="match status" value="1"/>
</dbReference>
<reference evidence="14 15" key="1">
    <citation type="journal article" date="2010" name="Int. J. Syst. Evol. Microbiol.">
        <title>Vagococcus penaei sp. nov., isolated from spoilage microbiota of cooked shrimp (Penaeus vannamei).</title>
        <authorList>
            <person name="Jaffres E."/>
            <person name="Prevost H."/>
            <person name="Rossero A."/>
            <person name="Joffraud J.J."/>
            <person name="Dousset X."/>
        </authorList>
    </citation>
    <scope>NUCLEOTIDE SEQUENCE [LARGE SCALE GENOMIC DNA]</scope>
    <source>
        <strain evidence="14 15">CD276</strain>
    </source>
</reference>
<evidence type="ECO:0000313" key="14">
    <source>
        <dbReference type="EMBL" id="AQP54716.1"/>
    </source>
</evidence>
<gene>
    <name evidence="13" type="primary">dapB</name>
    <name evidence="14" type="ORF">BW732_11190</name>
</gene>
<protein>
    <recommendedName>
        <fullName evidence="10 13">4-hydroxy-tetrahydrodipicolinate reductase</fullName>
        <shortName evidence="13">HTPA reductase</shortName>
        <ecNumber evidence="10 13">1.17.1.8</ecNumber>
    </recommendedName>
</protein>
<feature type="binding site" evidence="13">
    <location>
        <begin position="100"/>
        <end position="102"/>
    </location>
    <ligand>
        <name>NAD(+)</name>
        <dbReference type="ChEBI" id="CHEBI:57540"/>
    </ligand>
</feature>
<dbReference type="EMBL" id="CP019609">
    <property type="protein sequence ID" value="AQP54716.1"/>
    <property type="molecule type" value="Genomic_DNA"/>
</dbReference>
<dbReference type="RefSeq" id="WP_077276802.1">
    <property type="nucleotide sequence ID" value="NZ_CP019609.1"/>
</dbReference>
<feature type="binding site" evidence="13">
    <location>
        <position position="157"/>
    </location>
    <ligand>
        <name>(S)-2,3,4,5-tetrahydrodipicolinate</name>
        <dbReference type="ChEBI" id="CHEBI:16845"/>
    </ligand>
</feature>
<dbReference type="Gene3D" id="3.40.50.720">
    <property type="entry name" value="NAD(P)-binding Rossmann-like Domain"/>
    <property type="match status" value="1"/>
</dbReference>
<dbReference type="InterPro" id="IPR022664">
    <property type="entry name" value="DapB_N_CS"/>
</dbReference>
<comment type="caution">
    <text evidence="13">Was originally thought to be a dihydrodipicolinate reductase (DHDPR), catalyzing the conversion of dihydrodipicolinate to tetrahydrodipicolinate. However, it was shown in E.coli that the substrate of the enzymatic reaction is not dihydrodipicolinate (DHDP) but in fact (2S,4S)-4-hydroxy-2,3,4,5-tetrahydrodipicolinic acid (HTPA), the product released by the DapA-catalyzed reaction.</text>
</comment>
<evidence type="ECO:0000256" key="5">
    <source>
        <dbReference type="ARBA" id="ARBA00022915"/>
    </source>
</evidence>
<dbReference type="PANTHER" id="PTHR20836">
    <property type="entry name" value="DIHYDRODIPICOLINATE REDUCTASE"/>
    <property type="match status" value="1"/>
</dbReference>
<comment type="subunit">
    <text evidence="13">Homotetramer.</text>
</comment>
<dbReference type="PANTHER" id="PTHR20836:SF0">
    <property type="entry name" value="4-HYDROXY-TETRAHYDRODIPICOLINATE REDUCTASE 1, CHLOROPLASTIC-RELATED"/>
    <property type="match status" value="1"/>
</dbReference>
<feature type="binding site" evidence="13">
    <location>
        <begin position="8"/>
        <end position="13"/>
    </location>
    <ligand>
        <name>NAD(+)</name>
        <dbReference type="ChEBI" id="CHEBI:57540"/>
    </ligand>
</feature>
<evidence type="ECO:0000256" key="7">
    <source>
        <dbReference type="ARBA" id="ARBA00023027"/>
    </source>
</evidence>
<dbReference type="SUPFAM" id="SSF51735">
    <property type="entry name" value="NAD(P)-binding Rossmann-fold domains"/>
    <property type="match status" value="1"/>
</dbReference>
<comment type="subcellular location">
    <subcellularLocation>
        <location evidence="13">Cytoplasm</location>
    </subcellularLocation>
</comment>
<dbReference type="SUPFAM" id="SSF55347">
    <property type="entry name" value="Glyceraldehyde-3-phosphate dehydrogenase-like, C-terminal domain"/>
    <property type="match status" value="1"/>
</dbReference>
<dbReference type="Proteomes" id="UP000188246">
    <property type="component" value="Chromosome"/>
</dbReference>
<organism evidence="14 15">
    <name type="scientific">Vagococcus penaei</name>
    <dbReference type="NCBI Taxonomy" id="633807"/>
    <lineage>
        <taxon>Bacteria</taxon>
        <taxon>Bacillati</taxon>
        <taxon>Bacillota</taxon>
        <taxon>Bacilli</taxon>
        <taxon>Lactobacillales</taxon>
        <taxon>Enterococcaceae</taxon>
        <taxon>Vagococcus</taxon>
    </lineage>
</organism>
<sequence>MIQVIVAGFRGKMGQACTQMILDHPDFQLVGVMDPKVDVKELADVSGYQACQMTVPVFNSQIQAFASVPHADIWIDFTVPEVAYQHVETALRNGVRPVVGTTGFSDEEITNLIELSQIQKVGGIIAPNFAIGAILMMEFAQKAAQYFPDVEIIELHHDNKIDAPSGTALKTAEMISDVRGINIQGHPHEVELIPGARGADYQGLKIHSVRLPGLIAHQQVQFGGKGEGLLIRHDSYNRESFMTGVALACMKVMGTDELVYGLERWI</sequence>
<comment type="catalytic activity">
    <reaction evidence="12 13">
        <text>(S)-2,3,4,5-tetrahydrodipicolinate + NAD(+) + H2O = (2S,4S)-4-hydroxy-2,3,4,5-tetrahydrodipicolinate + NADH + H(+)</text>
        <dbReference type="Rhea" id="RHEA:35323"/>
        <dbReference type="ChEBI" id="CHEBI:15377"/>
        <dbReference type="ChEBI" id="CHEBI:15378"/>
        <dbReference type="ChEBI" id="CHEBI:16845"/>
        <dbReference type="ChEBI" id="CHEBI:57540"/>
        <dbReference type="ChEBI" id="CHEBI:57945"/>
        <dbReference type="ChEBI" id="CHEBI:67139"/>
        <dbReference type="EC" id="1.17.1.8"/>
    </reaction>
</comment>
<evidence type="ECO:0000256" key="11">
    <source>
        <dbReference type="ARBA" id="ARBA00049080"/>
    </source>
</evidence>
<dbReference type="OrthoDB" id="9790352at2"/>
<dbReference type="PROSITE" id="PS01298">
    <property type="entry name" value="DAPB"/>
    <property type="match status" value="1"/>
</dbReference>
<proteinExistence type="inferred from homology"/>
<keyword evidence="15" id="KW-1185">Reference proteome</keyword>
<dbReference type="InterPro" id="IPR023940">
    <property type="entry name" value="DHDPR_bac"/>
</dbReference>
<feature type="active site" description="Proton donor/acceptor" evidence="13">
    <location>
        <position position="156"/>
    </location>
</feature>
<feature type="binding site" evidence="13">
    <location>
        <begin position="166"/>
        <end position="167"/>
    </location>
    <ligand>
        <name>(S)-2,3,4,5-tetrahydrodipicolinate</name>
        <dbReference type="ChEBI" id="CHEBI:16845"/>
    </ligand>
</feature>
<keyword evidence="5 13" id="KW-0220">Diaminopimelate biosynthesis</keyword>
<dbReference type="Gene3D" id="3.30.360.10">
    <property type="entry name" value="Dihydrodipicolinate Reductase, domain 2"/>
    <property type="match status" value="1"/>
</dbReference>
<dbReference type="KEGG" id="vpi:BW732_11190"/>
<accession>A0A1Q2D8L8</accession>
<evidence type="ECO:0000256" key="3">
    <source>
        <dbReference type="ARBA" id="ARBA00022605"/>
    </source>
</evidence>